<name>A0A0S7Y750_UNCSA</name>
<dbReference type="Gene3D" id="3.90.550.10">
    <property type="entry name" value="Spore Coat Polysaccharide Biosynthesis Protein SpsA, Chain A"/>
    <property type="match status" value="1"/>
</dbReference>
<evidence type="ECO:0008006" key="3">
    <source>
        <dbReference type="Google" id="ProtNLM"/>
    </source>
</evidence>
<gene>
    <name evidence="1" type="ORF">AMJ44_01105</name>
</gene>
<dbReference type="SUPFAM" id="SSF53448">
    <property type="entry name" value="Nucleotide-diphospho-sugar transferases"/>
    <property type="match status" value="1"/>
</dbReference>
<dbReference type="AlphaFoldDB" id="A0A0S7Y750"/>
<comment type="caution">
    <text evidence="1">The sequence shown here is derived from an EMBL/GenBank/DDBJ whole genome shotgun (WGS) entry which is preliminary data.</text>
</comment>
<organism evidence="1 2">
    <name type="scientific">candidate division WOR-1 bacterium DG_54_3</name>
    <dbReference type="NCBI Taxonomy" id="1703775"/>
    <lineage>
        <taxon>Bacteria</taxon>
        <taxon>Bacillati</taxon>
        <taxon>Saganbacteria</taxon>
    </lineage>
</organism>
<sequence length="407" mass="46908">MQVTMIIPSYWGRKKEEKRRETDTIYDHPTSLDDEGTLGRLLESLSILTKRDFRVVVLAVPTAEDIQSDVEQKVSTIIKEKAEDIETQLFSYSHLAKIHQFLTKNNKADLTPLLKLNGYSNVRNLCIFVPHLLGSEIAVLIDDDEIFEDPSFMDKALELIGKEEHGERVLAVAGYYINPDDDFLLNREISPWMTYWNKIACMNRAFKEFIAKGPRFKVTPFAFGGNLVIHRDLFSRIPFDPSIPRGEDIDFLINARMFGFKTYLDNQLSIKHDAPPKTSPTWERLREDIFRFVFEKRKLEGQKGYPGLHPLQAADLDPYPGEFLKDDLEEKIFRSNQMLATDYIAKGDSTGAIECMRNIYLARTKAIPDENLYYKLLRLQTDWEKLMDFFSSDKVADGAIALSGLKR</sequence>
<proteinExistence type="predicted"/>
<reference evidence="1 2" key="1">
    <citation type="journal article" date="2015" name="Microbiome">
        <title>Genomic resolution of linkages in carbon, nitrogen, and sulfur cycling among widespread estuary sediment bacteria.</title>
        <authorList>
            <person name="Baker B.J."/>
            <person name="Lazar C.S."/>
            <person name="Teske A.P."/>
            <person name="Dick G.J."/>
        </authorList>
    </citation>
    <scope>NUCLEOTIDE SEQUENCE [LARGE SCALE GENOMIC DNA]</scope>
    <source>
        <strain evidence="1">DG_54_3</strain>
    </source>
</reference>
<dbReference type="EMBL" id="LIZX01000009">
    <property type="protein sequence ID" value="KPJ70057.1"/>
    <property type="molecule type" value="Genomic_DNA"/>
</dbReference>
<protein>
    <recommendedName>
        <fullName evidence="3">Glycosyltransferase 2-like domain-containing protein</fullName>
    </recommendedName>
</protein>
<evidence type="ECO:0000313" key="2">
    <source>
        <dbReference type="Proteomes" id="UP000051861"/>
    </source>
</evidence>
<accession>A0A0S7Y750</accession>
<evidence type="ECO:0000313" key="1">
    <source>
        <dbReference type="EMBL" id="KPJ70057.1"/>
    </source>
</evidence>
<dbReference type="InterPro" id="IPR029044">
    <property type="entry name" value="Nucleotide-diphossugar_trans"/>
</dbReference>
<dbReference type="Proteomes" id="UP000051861">
    <property type="component" value="Unassembled WGS sequence"/>
</dbReference>